<feature type="region of interest" description="Disordered" evidence="3">
    <location>
        <begin position="1"/>
        <end position="21"/>
    </location>
</feature>
<dbReference type="PANTHER" id="PTHR43877">
    <property type="entry name" value="AMINOALKYLPHOSPHONATE N-ACETYLTRANSFERASE-RELATED-RELATED"/>
    <property type="match status" value="1"/>
</dbReference>
<keyword evidence="2 5" id="KW-0012">Acyltransferase</keyword>
<dbReference type="RefSeq" id="WP_379566168.1">
    <property type="nucleotide sequence ID" value="NZ_JBHSQK010000026.1"/>
</dbReference>
<protein>
    <submittedName>
        <fullName evidence="5">GNAT family N-acetyltransferase</fullName>
        <ecNumber evidence="5">2.3.1.-</ecNumber>
    </submittedName>
</protein>
<accession>A0ABW1I7C8</accession>
<evidence type="ECO:0000256" key="2">
    <source>
        <dbReference type="ARBA" id="ARBA00023315"/>
    </source>
</evidence>
<dbReference type="SUPFAM" id="SSF55729">
    <property type="entry name" value="Acyl-CoA N-acyltransferases (Nat)"/>
    <property type="match status" value="1"/>
</dbReference>
<dbReference type="InterPro" id="IPR056935">
    <property type="entry name" value="Rv0428c-like_C"/>
</dbReference>
<evidence type="ECO:0000256" key="3">
    <source>
        <dbReference type="SAM" id="MobiDB-lite"/>
    </source>
</evidence>
<evidence type="ECO:0000259" key="4">
    <source>
        <dbReference type="PROSITE" id="PS51186"/>
    </source>
</evidence>
<dbReference type="Gene3D" id="3.40.630.30">
    <property type="match status" value="1"/>
</dbReference>
<organism evidence="5 6">
    <name type="scientific">Pseudonocardia lutea</name>
    <dbReference type="NCBI Taxonomy" id="2172015"/>
    <lineage>
        <taxon>Bacteria</taxon>
        <taxon>Bacillati</taxon>
        <taxon>Actinomycetota</taxon>
        <taxon>Actinomycetes</taxon>
        <taxon>Pseudonocardiales</taxon>
        <taxon>Pseudonocardiaceae</taxon>
        <taxon>Pseudonocardia</taxon>
    </lineage>
</organism>
<dbReference type="EC" id="2.3.1.-" evidence="5"/>
<sequence>MAPDDRAGTTPDGPAAAPADDTIQGRIDNALGRRVALRHRIGEREGRPLYTDAVGPLSDGGAGTVVVDTRTGPVRVDRAAVVAVRVVPQAPARRASWSAVSRLENLCADAWPAVVEEPLGGWRLRAAGGFTGRANSALAVGDPGLPIPAALDRVLRFAAAHGLVPRLQTPMGSPWSEAARREGWVLDGGHQAGPEVAVLVADLTELAALSSTPIELTPRPTDDWWAVTGAPESEAERHVLTAAARPGFAVARAADGTPTGAVRAAVVEDHLHLSRLATRPDVRRQGVGTALTAAAAAWGREQGARWAVLQVNLQNQGARAFYARLGCREHHRYHYLGPGGGGG</sequence>
<evidence type="ECO:0000313" key="6">
    <source>
        <dbReference type="Proteomes" id="UP001596119"/>
    </source>
</evidence>
<reference evidence="6" key="1">
    <citation type="journal article" date="2019" name="Int. J. Syst. Evol. Microbiol.">
        <title>The Global Catalogue of Microorganisms (GCM) 10K type strain sequencing project: providing services to taxonomists for standard genome sequencing and annotation.</title>
        <authorList>
            <consortium name="The Broad Institute Genomics Platform"/>
            <consortium name="The Broad Institute Genome Sequencing Center for Infectious Disease"/>
            <person name="Wu L."/>
            <person name="Ma J."/>
        </authorList>
    </citation>
    <scope>NUCLEOTIDE SEQUENCE [LARGE SCALE GENOMIC DNA]</scope>
    <source>
        <strain evidence="6">CGMCC 4.7397</strain>
    </source>
</reference>
<evidence type="ECO:0000256" key="1">
    <source>
        <dbReference type="ARBA" id="ARBA00022679"/>
    </source>
</evidence>
<evidence type="ECO:0000313" key="5">
    <source>
        <dbReference type="EMBL" id="MFC5949085.1"/>
    </source>
</evidence>
<feature type="compositionally biased region" description="Low complexity" evidence="3">
    <location>
        <begin position="8"/>
        <end position="21"/>
    </location>
</feature>
<dbReference type="InterPro" id="IPR050832">
    <property type="entry name" value="Bact_Acetyltransf"/>
</dbReference>
<dbReference type="InterPro" id="IPR016181">
    <property type="entry name" value="Acyl_CoA_acyltransferase"/>
</dbReference>
<dbReference type="EMBL" id="JBHSQK010000026">
    <property type="protein sequence ID" value="MFC5949085.1"/>
    <property type="molecule type" value="Genomic_DNA"/>
</dbReference>
<dbReference type="Pfam" id="PF24553">
    <property type="entry name" value="Rv0428c_C"/>
    <property type="match status" value="1"/>
</dbReference>
<feature type="domain" description="N-acetyltransferase" evidence="4">
    <location>
        <begin position="196"/>
        <end position="343"/>
    </location>
</feature>
<keyword evidence="6" id="KW-1185">Reference proteome</keyword>
<proteinExistence type="predicted"/>
<gene>
    <name evidence="5" type="ORF">ACFQH9_12460</name>
</gene>
<dbReference type="GO" id="GO:0016746">
    <property type="term" value="F:acyltransferase activity"/>
    <property type="evidence" value="ECO:0007669"/>
    <property type="project" value="UniProtKB-KW"/>
</dbReference>
<name>A0ABW1I7C8_9PSEU</name>
<dbReference type="PROSITE" id="PS51186">
    <property type="entry name" value="GNAT"/>
    <property type="match status" value="1"/>
</dbReference>
<keyword evidence="1 5" id="KW-0808">Transferase</keyword>
<comment type="caution">
    <text evidence="5">The sequence shown here is derived from an EMBL/GenBank/DDBJ whole genome shotgun (WGS) entry which is preliminary data.</text>
</comment>
<dbReference type="InterPro" id="IPR000182">
    <property type="entry name" value="GNAT_dom"/>
</dbReference>
<dbReference type="Proteomes" id="UP001596119">
    <property type="component" value="Unassembled WGS sequence"/>
</dbReference>